<dbReference type="Proteomes" id="UP000606044">
    <property type="component" value="Unassembled WGS sequence"/>
</dbReference>
<dbReference type="Pfam" id="PF13302">
    <property type="entry name" value="Acetyltransf_3"/>
    <property type="match status" value="1"/>
</dbReference>
<accession>A0A917F592</accession>
<evidence type="ECO:0000259" key="1">
    <source>
        <dbReference type="PROSITE" id="PS51186"/>
    </source>
</evidence>
<sequence>MHQGVIIADKTGHDGRVILREVRGEDFATLAEMRRDREMQSLLLTVPEATDDAAVRGWIERRCAEAGGGFRVIADAATDAAVGYAQVSQVHRRNRVGYGGIALARSARGRGFGRASLWLLVDYAGRELGLTKMLSEIRADNEAALKMNYAVGFRPVGLIDQHFRDVDATYDVVLLQRHLNGDGS</sequence>
<dbReference type="Gene3D" id="3.40.630.30">
    <property type="match status" value="1"/>
</dbReference>
<dbReference type="SUPFAM" id="SSF55729">
    <property type="entry name" value="Acyl-CoA N-acyltransferases (Nat)"/>
    <property type="match status" value="1"/>
</dbReference>
<gene>
    <name evidence="2" type="ORF">GCM10007301_05830</name>
</gene>
<dbReference type="PANTHER" id="PTHR43415:SF3">
    <property type="entry name" value="GNAT-FAMILY ACETYLTRANSFERASE"/>
    <property type="match status" value="1"/>
</dbReference>
<organism evidence="2 3">
    <name type="scientific">Azorhizobium oxalatiphilum</name>
    <dbReference type="NCBI Taxonomy" id="980631"/>
    <lineage>
        <taxon>Bacteria</taxon>
        <taxon>Pseudomonadati</taxon>
        <taxon>Pseudomonadota</taxon>
        <taxon>Alphaproteobacteria</taxon>
        <taxon>Hyphomicrobiales</taxon>
        <taxon>Xanthobacteraceae</taxon>
        <taxon>Azorhizobium</taxon>
    </lineage>
</organism>
<protein>
    <submittedName>
        <fullName evidence="2">UDP-4-amino-4, 6-dideoxy-N-acetyl-beta-L-altrosamine N-acetyltransferase</fullName>
    </submittedName>
</protein>
<dbReference type="PANTHER" id="PTHR43415">
    <property type="entry name" value="SPERMIDINE N(1)-ACETYLTRANSFERASE"/>
    <property type="match status" value="1"/>
</dbReference>
<evidence type="ECO:0000313" key="2">
    <source>
        <dbReference type="EMBL" id="GGF49433.1"/>
    </source>
</evidence>
<comment type="caution">
    <text evidence="2">The sequence shown here is derived from an EMBL/GenBank/DDBJ whole genome shotgun (WGS) entry which is preliminary data.</text>
</comment>
<reference evidence="2" key="2">
    <citation type="submission" date="2020-09" db="EMBL/GenBank/DDBJ databases">
        <authorList>
            <person name="Sun Q."/>
            <person name="Sedlacek I."/>
        </authorList>
    </citation>
    <scope>NUCLEOTIDE SEQUENCE</scope>
    <source>
        <strain evidence="2">CCM 7897</strain>
    </source>
</reference>
<keyword evidence="3" id="KW-1185">Reference proteome</keyword>
<feature type="domain" description="N-acetyltransferase" evidence="1">
    <location>
        <begin position="17"/>
        <end position="176"/>
    </location>
</feature>
<dbReference type="InterPro" id="IPR000182">
    <property type="entry name" value="GNAT_dom"/>
</dbReference>
<dbReference type="AlphaFoldDB" id="A0A917F592"/>
<dbReference type="EMBL" id="BMCT01000001">
    <property type="protein sequence ID" value="GGF49433.1"/>
    <property type="molecule type" value="Genomic_DNA"/>
</dbReference>
<proteinExistence type="predicted"/>
<name>A0A917F592_9HYPH</name>
<dbReference type="InterPro" id="IPR016181">
    <property type="entry name" value="Acyl_CoA_acyltransferase"/>
</dbReference>
<dbReference type="PROSITE" id="PS51186">
    <property type="entry name" value="GNAT"/>
    <property type="match status" value="1"/>
</dbReference>
<evidence type="ECO:0000313" key="3">
    <source>
        <dbReference type="Proteomes" id="UP000606044"/>
    </source>
</evidence>
<dbReference type="GO" id="GO:0016747">
    <property type="term" value="F:acyltransferase activity, transferring groups other than amino-acyl groups"/>
    <property type="evidence" value="ECO:0007669"/>
    <property type="project" value="InterPro"/>
</dbReference>
<dbReference type="RefSeq" id="WP_188575229.1">
    <property type="nucleotide sequence ID" value="NZ_BMCT01000001.1"/>
</dbReference>
<reference evidence="2" key="1">
    <citation type="journal article" date="2014" name="Int. J. Syst. Evol. Microbiol.">
        <title>Complete genome sequence of Corynebacterium casei LMG S-19264T (=DSM 44701T), isolated from a smear-ripened cheese.</title>
        <authorList>
            <consortium name="US DOE Joint Genome Institute (JGI-PGF)"/>
            <person name="Walter F."/>
            <person name="Albersmeier A."/>
            <person name="Kalinowski J."/>
            <person name="Ruckert C."/>
        </authorList>
    </citation>
    <scope>NUCLEOTIDE SEQUENCE</scope>
    <source>
        <strain evidence="2">CCM 7897</strain>
    </source>
</reference>